<feature type="transmembrane region" description="Helical" evidence="7">
    <location>
        <begin position="761"/>
        <end position="784"/>
    </location>
</feature>
<dbReference type="GO" id="GO:0005886">
    <property type="term" value="C:plasma membrane"/>
    <property type="evidence" value="ECO:0007669"/>
    <property type="project" value="UniProtKB-SubCell"/>
</dbReference>
<evidence type="ECO:0000256" key="3">
    <source>
        <dbReference type="ARBA" id="ARBA00022692"/>
    </source>
</evidence>
<keyword evidence="10" id="KW-0132">Cell division</keyword>
<keyword evidence="10" id="KW-0131">Cell cycle</keyword>
<dbReference type="Pfam" id="PF02687">
    <property type="entry name" value="FtsX"/>
    <property type="match status" value="2"/>
</dbReference>
<keyword evidence="2" id="KW-1003">Cell membrane</keyword>
<evidence type="ECO:0000256" key="5">
    <source>
        <dbReference type="ARBA" id="ARBA00023136"/>
    </source>
</evidence>
<keyword evidence="4 7" id="KW-1133">Transmembrane helix</keyword>
<feature type="transmembrane region" description="Helical" evidence="7">
    <location>
        <begin position="796"/>
        <end position="818"/>
    </location>
</feature>
<dbReference type="AlphaFoldDB" id="A0A023Q179"/>
<dbReference type="InterPro" id="IPR038766">
    <property type="entry name" value="Membrane_comp_ABC_pdt"/>
</dbReference>
<comment type="subcellular location">
    <subcellularLocation>
        <location evidence="1">Cell membrane</location>
        <topology evidence="1">Multi-pass membrane protein</topology>
    </subcellularLocation>
</comment>
<feature type="region of interest" description="Disordered" evidence="6">
    <location>
        <begin position="549"/>
        <end position="568"/>
    </location>
</feature>
<feature type="transmembrane region" description="Helical" evidence="7">
    <location>
        <begin position="416"/>
        <end position="438"/>
    </location>
</feature>
<feature type="transmembrane region" description="Helical" evidence="7">
    <location>
        <begin position="349"/>
        <end position="369"/>
    </location>
</feature>
<evidence type="ECO:0000256" key="1">
    <source>
        <dbReference type="ARBA" id="ARBA00004651"/>
    </source>
</evidence>
<dbReference type="PANTHER" id="PTHR30287">
    <property type="entry name" value="MEMBRANE COMPONENT OF PREDICTED ABC SUPERFAMILY METABOLITE UPTAKE TRANSPORTER"/>
    <property type="match status" value="1"/>
</dbReference>
<dbReference type="EMBL" id="KF724688">
    <property type="protein sequence ID" value="AHX39951.1"/>
    <property type="molecule type" value="Genomic_DNA"/>
</dbReference>
<organism evidence="9">
    <name type="scientific">Pseudoalteromonas luteoviolacea</name>
    <dbReference type="NCBI Taxonomy" id="43657"/>
    <lineage>
        <taxon>Bacteria</taxon>
        <taxon>Pseudomonadati</taxon>
        <taxon>Pseudomonadota</taxon>
        <taxon>Gammaproteobacteria</taxon>
        <taxon>Alteromonadales</taxon>
        <taxon>Pseudoalteromonadaceae</taxon>
        <taxon>Pseudoalteromonas</taxon>
    </lineage>
</organism>
<feature type="transmembrane region" description="Helical" evidence="7">
    <location>
        <begin position="467"/>
        <end position="486"/>
    </location>
</feature>
<accession>A0A023Q179</accession>
<dbReference type="PANTHER" id="PTHR30287:SF1">
    <property type="entry name" value="INNER MEMBRANE PROTEIN"/>
    <property type="match status" value="1"/>
</dbReference>
<feature type="domain" description="ABC3 transporter permease C-terminal" evidence="8">
    <location>
        <begin position="259"/>
        <end position="368"/>
    </location>
</feature>
<protein>
    <submittedName>
        <fullName evidence="10">Cell division protein FtsX</fullName>
    </submittedName>
    <submittedName>
        <fullName evidence="9">Putative inner membrane protein</fullName>
    </submittedName>
</protein>
<feature type="transmembrane region" description="Helical" evidence="7">
    <location>
        <begin position="21"/>
        <end position="39"/>
    </location>
</feature>
<evidence type="ECO:0000256" key="6">
    <source>
        <dbReference type="SAM" id="MobiDB-lite"/>
    </source>
</evidence>
<evidence type="ECO:0000259" key="8">
    <source>
        <dbReference type="Pfam" id="PF02687"/>
    </source>
</evidence>
<evidence type="ECO:0000313" key="10">
    <source>
        <dbReference type="EMBL" id="KID56034.1"/>
    </source>
</evidence>
<dbReference type="RefSeq" id="WP_039610606.1">
    <property type="nucleotide sequence ID" value="NZ_JWIC01000007.1"/>
</dbReference>
<dbReference type="GO" id="GO:0051301">
    <property type="term" value="P:cell division"/>
    <property type="evidence" value="ECO:0007669"/>
    <property type="project" value="UniProtKB-KW"/>
</dbReference>
<feature type="transmembrane region" description="Helical" evidence="7">
    <location>
        <begin position="702"/>
        <end position="726"/>
    </location>
</feature>
<evidence type="ECO:0000313" key="11">
    <source>
        <dbReference type="Proteomes" id="UP000031327"/>
    </source>
</evidence>
<dbReference type="InterPro" id="IPR003838">
    <property type="entry name" value="ABC3_permease_C"/>
</dbReference>
<evidence type="ECO:0000256" key="2">
    <source>
        <dbReference type="ARBA" id="ARBA00022475"/>
    </source>
</evidence>
<dbReference type="EMBL" id="JWIC01000007">
    <property type="protein sequence ID" value="KID56034.1"/>
    <property type="molecule type" value="Genomic_DNA"/>
</dbReference>
<evidence type="ECO:0000256" key="4">
    <source>
        <dbReference type="ARBA" id="ARBA00022989"/>
    </source>
</evidence>
<keyword evidence="3 7" id="KW-0812">Transmembrane</keyword>
<feature type="transmembrane region" description="Helical" evidence="7">
    <location>
        <begin position="302"/>
        <end position="329"/>
    </location>
</feature>
<evidence type="ECO:0000256" key="7">
    <source>
        <dbReference type="SAM" id="Phobius"/>
    </source>
</evidence>
<keyword evidence="5 7" id="KW-0472">Membrane</keyword>
<gene>
    <name evidence="10" type="ORF">JF50_17130</name>
</gene>
<feature type="domain" description="ABC3 transporter permease C-terminal" evidence="8">
    <location>
        <begin position="712"/>
        <end position="821"/>
    </location>
</feature>
<proteinExistence type="predicted"/>
<feature type="transmembrane region" description="Helical" evidence="7">
    <location>
        <begin position="255"/>
        <end position="273"/>
    </location>
</feature>
<reference evidence="10 11" key="2">
    <citation type="submission" date="2014-12" db="EMBL/GenBank/DDBJ databases">
        <title>Draft Genome Sequence of Pseudoalteromonas luteoviolacea HI1.</title>
        <authorList>
            <person name="Asahina A.Y."/>
            <person name="Hadfield M.G."/>
        </authorList>
    </citation>
    <scope>NUCLEOTIDE SEQUENCE [LARGE SCALE GENOMIC DNA]</scope>
    <source>
        <strain evidence="10 11">HI1</strain>
    </source>
</reference>
<sequence>MWFKLALTLFWRELRRGELTIIFAAIALAVLTVFSLSSVTERIRLNIEQKSADFIAADRRLASNHPLNEAFITEAQSQGLETAKQMFFDSMLFANDELVLGSIKAVSQGYPLRGVVTLKDNFEQVDYDIRGVPEQGEVWLSEGMFYSLGLAVGDEVEIGAGIFKASKILVNEPDAPFFSLAGNKRVLLNYNDIEATQAVQPGSRVFYRMLFAGDEATLTNYYAWLKPQMRDNQRWQGIKDRQSPLGENLERSERFLLLAGLFGIMLAAVAMAVSAKRYCERQYDPVAMMKTLGGSRATIRNIFLLHLSMVTLFSVAIGLVIGYILQAVATDYLANFMDTQLPLAGVKPWFLAITIGIVCALMFSLKPLLDLFDIPPLRVLRRNLGDKLAVSRIHMALSVSTIFALMWFFSGELKTTLLLFGGTAILMLVLFGVSRLLFSAGRKLGLSPGSSWSLAIATLQKRANANAVQLISFALAIKLMLFLFVLKNDLISDWQMQVPEDAPNAFLINIGESEVERIETFFAQNNISHADFFPVFRGRANALNGEKFARSASKQEGEEQDEEAARGAGRELNLTWMTTLPEGNEVVEGTWFEQNSAELEVSISRGMAEGMGIEVGDTLSFLVNERSFDAKVTSLRSVDWGSLKPNFVMIFNPVVAGQFPVTYFTAAQFADGDEKTVSKLLREHPTMSMIDIKSRLEQAQSMIAQVSLAISFVLAIVLTSGALVLISQVQASLAERMQEIVILRTLGARGRLIKLATLYEFLLLGALAGFVAALVSDVTLLIIQRELFEVEGKLHPYIWLLGPSSGALFVALIGYFMVASTMRQNTQGLLRKLA</sequence>
<name>A0A023Q179_9GAMM</name>
<reference evidence="9" key="1">
    <citation type="journal article" date="2014" name="Science">
        <title>Marine tubeworm metamorphosis induced by arrays of bacterial phage tail-like structures.</title>
        <authorList>
            <person name="Shikuma N.J."/>
            <person name="Pilhofer M."/>
            <person name="Weiss G.L."/>
            <person name="Hadfield M.G."/>
            <person name="Jensen G.J."/>
            <person name="Newman D.K."/>
        </authorList>
    </citation>
    <scope>NUCLEOTIDE SEQUENCE</scope>
    <source>
        <strain evidence="9">HI1</strain>
    </source>
</reference>
<evidence type="ECO:0000313" key="9">
    <source>
        <dbReference type="EMBL" id="AHX39951.1"/>
    </source>
</evidence>
<dbReference type="OrthoDB" id="5292592at2"/>
<feature type="transmembrane region" description="Helical" evidence="7">
    <location>
        <begin position="389"/>
        <end position="410"/>
    </location>
</feature>
<dbReference type="Proteomes" id="UP000031327">
    <property type="component" value="Unassembled WGS sequence"/>
</dbReference>